<keyword evidence="5 13" id="KW-0255">Endonuclease</keyword>
<keyword evidence="17" id="KW-1185">Reference proteome</keyword>
<dbReference type="SUPFAM" id="SSF53098">
    <property type="entry name" value="Ribonuclease H-like"/>
    <property type="match status" value="1"/>
</dbReference>
<dbReference type="EMBL" id="CP036267">
    <property type="protein sequence ID" value="QDT31062.1"/>
    <property type="molecule type" value="Genomic_DNA"/>
</dbReference>
<keyword evidence="3 13" id="KW-0540">Nuclease</keyword>
<sequence>MISFRDVQPEQMYSSQPRQTCPDLRKSDMTNPRHKEETAVIQDDQQPKNSQNLCQDSSMGMALGNAFAGPQSSLYLGIDPGLNRTGYALVRRSRQRPILLEGGVISSTKSKTLAERVHEIGSGIREVLAEFSPGAIAIEQVFSMTRNPKTAVLMAHARGAILFAVAETGIPLVHYTPRQIKKLLTGTGTASKEQVQLAVQRELKLKRVLEPNDVADASAIALCHYYSARVNLNESQPCPVI</sequence>
<dbReference type="GO" id="GO:0000287">
    <property type="term" value="F:magnesium ion binding"/>
    <property type="evidence" value="ECO:0007669"/>
    <property type="project" value="UniProtKB-UniRule"/>
</dbReference>
<feature type="binding site" evidence="13">
    <location>
        <position position="213"/>
    </location>
    <ligand>
        <name>Mg(2+)</name>
        <dbReference type="ChEBI" id="CHEBI:18420"/>
        <label>1</label>
    </ligand>
</feature>
<dbReference type="PRINTS" id="PR00696">
    <property type="entry name" value="RSOLVASERUVC"/>
</dbReference>
<comment type="subunit">
    <text evidence="13">Homodimer which binds Holliday junction (HJ) DNA. The HJ becomes 2-fold symmetrical on binding to RuvC with unstacked arms; it has a different conformation from HJ DNA in complex with RuvA. In the full resolvosome a probable DNA-RuvA(4)-RuvB(12)-RuvC(2) complex forms which resolves the HJ.</text>
</comment>
<dbReference type="InterPro" id="IPR020563">
    <property type="entry name" value="X-over_junc_endoDNase_Mg_BS"/>
</dbReference>
<dbReference type="CDD" id="cd16962">
    <property type="entry name" value="RuvC"/>
    <property type="match status" value="1"/>
</dbReference>
<comment type="similarity">
    <text evidence="1 13">Belongs to the RuvC family.</text>
</comment>
<evidence type="ECO:0000256" key="6">
    <source>
        <dbReference type="ARBA" id="ARBA00022763"/>
    </source>
</evidence>
<evidence type="ECO:0000256" key="14">
    <source>
        <dbReference type="NCBIfam" id="TIGR00228"/>
    </source>
</evidence>
<evidence type="ECO:0000313" key="17">
    <source>
        <dbReference type="Proteomes" id="UP000315724"/>
    </source>
</evidence>
<dbReference type="HAMAP" id="MF_00034">
    <property type="entry name" value="RuvC"/>
    <property type="match status" value="1"/>
</dbReference>
<reference evidence="16 17" key="1">
    <citation type="submission" date="2019-02" db="EMBL/GenBank/DDBJ databases">
        <title>Deep-cultivation of Planctomycetes and their phenomic and genomic characterization uncovers novel biology.</title>
        <authorList>
            <person name="Wiegand S."/>
            <person name="Jogler M."/>
            <person name="Boedeker C."/>
            <person name="Pinto D."/>
            <person name="Vollmers J."/>
            <person name="Rivas-Marin E."/>
            <person name="Kohn T."/>
            <person name="Peeters S.H."/>
            <person name="Heuer A."/>
            <person name="Rast P."/>
            <person name="Oberbeckmann S."/>
            <person name="Bunk B."/>
            <person name="Jeske O."/>
            <person name="Meyerdierks A."/>
            <person name="Storesund J.E."/>
            <person name="Kallscheuer N."/>
            <person name="Luecker S."/>
            <person name="Lage O.M."/>
            <person name="Pohl T."/>
            <person name="Merkel B.J."/>
            <person name="Hornburger P."/>
            <person name="Mueller R.-W."/>
            <person name="Bruemmer F."/>
            <person name="Labrenz M."/>
            <person name="Spormann A.M."/>
            <person name="Op den Camp H."/>
            <person name="Overmann J."/>
            <person name="Amann R."/>
            <person name="Jetten M.S.M."/>
            <person name="Mascher T."/>
            <person name="Medema M.H."/>
            <person name="Devos D.P."/>
            <person name="Kaster A.-K."/>
            <person name="Ovreas L."/>
            <person name="Rohde M."/>
            <person name="Galperin M.Y."/>
            <person name="Jogler C."/>
        </authorList>
    </citation>
    <scope>NUCLEOTIDE SEQUENCE [LARGE SCALE GENOMIC DNA]</scope>
    <source>
        <strain evidence="16 17">Mal48</strain>
    </source>
</reference>
<comment type="catalytic activity">
    <reaction evidence="12 13">
        <text>Endonucleolytic cleavage at a junction such as a reciprocal single-stranded crossover between two homologous DNA duplexes (Holliday junction).</text>
        <dbReference type="EC" id="3.1.21.10"/>
    </reaction>
</comment>
<evidence type="ECO:0000313" key="16">
    <source>
        <dbReference type="EMBL" id="QDT31062.1"/>
    </source>
</evidence>
<accession>A0A517QHF5</accession>
<dbReference type="InterPro" id="IPR012337">
    <property type="entry name" value="RNaseH-like_sf"/>
</dbReference>
<feature type="compositionally biased region" description="Polar residues" evidence="15">
    <location>
        <begin position="43"/>
        <end position="53"/>
    </location>
</feature>
<dbReference type="NCBIfam" id="TIGR00228">
    <property type="entry name" value="ruvC"/>
    <property type="match status" value="1"/>
</dbReference>
<evidence type="ECO:0000256" key="3">
    <source>
        <dbReference type="ARBA" id="ARBA00022722"/>
    </source>
</evidence>
<feature type="active site" evidence="13">
    <location>
        <position position="79"/>
    </location>
</feature>
<dbReference type="EC" id="3.1.21.10" evidence="13 14"/>
<feature type="region of interest" description="Disordered" evidence="15">
    <location>
        <begin position="1"/>
        <end position="53"/>
    </location>
</feature>
<dbReference type="Pfam" id="PF02075">
    <property type="entry name" value="RuvC"/>
    <property type="match status" value="1"/>
</dbReference>
<dbReference type="GO" id="GO:0008821">
    <property type="term" value="F:crossover junction DNA endonuclease activity"/>
    <property type="evidence" value="ECO:0007669"/>
    <property type="project" value="UniProtKB-UniRule"/>
</dbReference>
<dbReference type="AlphaFoldDB" id="A0A517QHF5"/>
<evidence type="ECO:0000256" key="15">
    <source>
        <dbReference type="SAM" id="MobiDB-lite"/>
    </source>
</evidence>
<dbReference type="PANTHER" id="PTHR30194">
    <property type="entry name" value="CROSSOVER JUNCTION ENDODEOXYRIBONUCLEASE RUVC"/>
    <property type="match status" value="1"/>
</dbReference>
<keyword evidence="10 13" id="KW-0233">DNA recombination</keyword>
<evidence type="ECO:0000256" key="5">
    <source>
        <dbReference type="ARBA" id="ARBA00022759"/>
    </source>
</evidence>
<dbReference type="KEGG" id="tpol:Mal48_02930"/>
<comment type="subcellular location">
    <subcellularLocation>
        <location evidence="13">Cytoplasm</location>
    </subcellularLocation>
</comment>
<keyword evidence="11 13" id="KW-0234">DNA repair</keyword>
<dbReference type="PROSITE" id="PS01321">
    <property type="entry name" value="RUVC"/>
    <property type="match status" value="1"/>
</dbReference>
<feature type="active site" evidence="13">
    <location>
        <position position="139"/>
    </location>
</feature>
<evidence type="ECO:0000256" key="9">
    <source>
        <dbReference type="ARBA" id="ARBA00023125"/>
    </source>
</evidence>
<evidence type="ECO:0000256" key="10">
    <source>
        <dbReference type="ARBA" id="ARBA00023172"/>
    </source>
</evidence>
<feature type="active site" evidence="13">
    <location>
        <position position="213"/>
    </location>
</feature>
<dbReference type="GO" id="GO:0005737">
    <property type="term" value="C:cytoplasm"/>
    <property type="evidence" value="ECO:0007669"/>
    <property type="project" value="UniProtKB-SubCell"/>
</dbReference>
<proteinExistence type="inferred from homology"/>
<keyword evidence="4 13" id="KW-0479">Metal-binding</keyword>
<keyword evidence="2 13" id="KW-0963">Cytoplasm</keyword>
<dbReference type="GO" id="GO:0006281">
    <property type="term" value="P:DNA repair"/>
    <property type="evidence" value="ECO:0007669"/>
    <property type="project" value="UniProtKB-UniRule"/>
</dbReference>
<evidence type="ECO:0000256" key="8">
    <source>
        <dbReference type="ARBA" id="ARBA00022842"/>
    </source>
</evidence>
<comment type="function">
    <text evidence="13">The RuvA-RuvB-RuvC complex processes Holliday junction (HJ) DNA during genetic recombination and DNA repair. Endonuclease that resolves HJ intermediates. Cleaves cruciform DNA by making single-stranded nicks across the HJ at symmetrical positions within the homologous arms, yielding a 5'-phosphate and a 3'-hydroxyl group; requires a central core of homology in the junction. The consensus cleavage sequence is 5'-(A/T)TT(C/G)-3'. Cleavage occurs on the 3'-side of the TT dinucleotide at the point of strand exchange. HJ branch migration catalyzed by RuvA-RuvB allows RuvC to scan DNA until it finds its consensus sequence, where it cleaves and resolves the cruciform DNA.</text>
</comment>
<evidence type="ECO:0000256" key="7">
    <source>
        <dbReference type="ARBA" id="ARBA00022801"/>
    </source>
</evidence>
<feature type="binding site" evidence="13">
    <location>
        <position position="139"/>
    </location>
    <ligand>
        <name>Mg(2+)</name>
        <dbReference type="ChEBI" id="CHEBI:18420"/>
        <label>2</label>
    </ligand>
</feature>
<organism evidence="16 17">
    <name type="scientific">Thalassoglobus polymorphus</name>
    <dbReference type="NCBI Taxonomy" id="2527994"/>
    <lineage>
        <taxon>Bacteria</taxon>
        <taxon>Pseudomonadati</taxon>
        <taxon>Planctomycetota</taxon>
        <taxon>Planctomycetia</taxon>
        <taxon>Planctomycetales</taxon>
        <taxon>Planctomycetaceae</taxon>
        <taxon>Thalassoglobus</taxon>
    </lineage>
</organism>
<evidence type="ECO:0000256" key="1">
    <source>
        <dbReference type="ARBA" id="ARBA00009518"/>
    </source>
</evidence>
<keyword evidence="8 13" id="KW-0460">Magnesium</keyword>
<dbReference type="InterPro" id="IPR002176">
    <property type="entry name" value="X-over_junc_endoDNase_RuvC"/>
</dbReference>
<comment type="cofactor">
    <cofactor evidence="13">
        <name>Mg(2+)</name>
        <dbReference type="ChEBI" id="CHEBI:18420"/>
    </cofactor>
    <text evidence="13">Binds 2 Mg(2+) ion per subunit.</text>
</comment>
<dbReference type="GO" id="GO:0003677">
    <property type="term" value="F:DNA binding"/>
    <property type="evidence" value="ECO:0007669"/>
    <property type="project" value="UniProtKB-KW"/>
</dbReference>
<protein>
    <recommendedName>
        <fullName evidence="13 14">Crossover junction endodeoxyribonuclease RuvC</fullName>
        <ecNumber evidence="13 14">3.1.21.10</ecNumber>
    </recommendedName>
    <alternativeName>
        <fullName evidence="13">Holliday junction nuclease RuvC</fullName>
    </alternativeName>
    <alternativeName>
        <fullName evidence="13">Holliday junction resolvase RuvC</fullName>
    </alternativeName>
</protein>
<evidence type="ECO:0000256" key="13">
    <source>
        <dbReference type="HAMAP-Rule" id="MF_00034"/>
    </source>
</evidence>
<name>A0A517QHF5_9PLAN</name>
<keyword evidence="7 13" id="KW-0378">Hydrolase</keyword>
<evidence type="ECO:0000256" key="4">
    <source>
        <dbReference type="ARBA" id="ARBA00022723"/>
    </source>
</evidence>
<feature type="compositionally biased region" description="Basic and acidic residues" evidence="15">
    <location>
        <begin position="23"/>
        <end position="38"/>
    </location>
</feature>
<dbReference type="Gene3D" id="3.30.420.10">
    <property type="entry name" value="Ribonuclease H-like superfamily/Ribonuclease H"/>
    <property type="match status" value="1"/>
</dbReference>
<dbReference type="PANTHER" id="PTHR30194:SF3">
    <property type="entry name" value="CROSSOVER JUNCTION ENDODEOXYRIBONUCLEASE RUVC"/>
    <property type="match status" value="1"/>
</dbReference>
<dbReference type="FunFam" id="3.30.420.10:FF:000002">
    <property type="entry name" value="Crossover junction endodeoxyribonuclease RuvC"/>
    <property type="match status" value="1"/>
</dbReference>
<dbReference type="GO" id="GO:0006310">
    <property type="term" value="P:DNA recombination"/>
    <property type="evidence" value="ECO:0007669"/>
    <property type="project" value="UniProtKB-UniRule"/>
</dbReference>
<dbReference type="InterPro" id="IPR036397">
    <property type="entry name" value="RNaseH_sf"/>
</dbReference>
<keyword evidence="9 13" id="KW-0238">DNA-binding</keyword>
<evidence type="ECO:0000256" key="11">
    <source>
        <dbReference type="ARBA" id="ARBA00023204"/>
    </source>
</evidence>
<dbReference type="Proteomes" id="UP000315724">
    <property type="component" value="Chromosome"/>
</dbReference>
<keyword evidence="6 13" id="KW-0227">DNA damage</keyword>
<gene>
    <name evidence="13 16" type="primary">ruvC</name>
    <name evidence="16" type="ORF">Mal48_02930</name>
</gene>
<feature type="binding site" evidence="13">
    <location>
        <position position="79"/>
    </location>
    <ligand>
        <name>Mg(2+)</name>
        <dbReference type="ChEBI" id="CHEBI:18420"/>
        <label>1</label>
    </ligand>
</feature>
<evidence type="ECO:0000256" key="2">
    <source>
        <dbReference type="ARBA" id="ARBA00022490"/>
    </source>
</evidence>
<evidence type="ECO:0000256" key="12">
    <source>
        <dbReference type="ARBA" id="ARBA00029354"/>
    </source>
</evidence>
<dbReference type="GO" id="GO:0048476">
    <property type="term" value="C:Holliday junction resolvase complex"/>
    <property type="evidence" value="ECO:0007669"/>
    <property type="project" value="UniProtKB-UniRule"/>
</dbReference>